<gene>
    <name evidence="1" type="ORF">SAMN04487971_1793</name>
</gene>
<proteinExistence type="predicted"/>
<dbReference type="SUPFAM" id="SSF52172">
    <property type="entry name" value="CheY-like"/>
    <property type="match status" value="1"/>
</dbReference>
<evidence type="ECO:0000313" key="2">
    <source>
        <dbReference type="Proteomes" id="UP000199555"/>
    </source>
</evidence>
<organism evidence="1 2">
    <name type="scientific">Paracoccus chinensis</name>
    <dbReference type="NCBI Taxonomy" id="525640"/>
    <lineage>
        <taxon>Bacteria</taxon>
        <taxon>Pseudomonadati</taxon>
        <taxon>Pseudomonadota</taxon>
        <taxon>Alphaproteobacteria</taxon>
        <taxon>Rhodobacterales</taxon>
        <taxon>Paracoccaceae</taxon>
        <taxon>Paracoccus</taxon>
    </lineage>
</organism>
<dbReference type="EMBL" id="FNGE01000079">
    <property type="protein sequence ID" value="SDM01001.1"/>
    <property type="molecule type" value="Genomic_DNA"/>
</dbReference>
<reference evidence="2" key="1">
    <citation type="submission" date="2016-10" db="EMBL/GenBank/DDBJ databases">
        <authorList>
            <person name="Varghese N."/>
            <person name="Submissions S."/>
        </authorList>
    </citation>
    <scope>NUCLEOTIDE SEQUENCE [LARGE SCALE GENOMIC DNA]</scope>
    <source>
        <strain evidence="2">CGMCC 1.7655</strain>
    </source>
</reference>
<dbReference type="Gene3D" id="3.40.50.2300">
    <property type="match status" value="1"/>
</dbReference>
<feature type="non-terminal residue" evidence="1">
    <location>
        <position position="80"/>
    </location>
</feature>
<protein>
    <recommendedName>
        <fullName evidence="3">Response regulatory domain-containing protein</fullName>
    </recommendedName>
</protein>
<evidence type="ECO:0008006" key="3">
    <source>
        <dbReference type="Google" id="ProtNLM"/>
    </source>
</evidence>
<sequence>MTALQARWVVTDIPASGTLAVRPHASAVASVQRNRILVLERQRVVAIDIAQAFEAAGAQVVGIASDVETALALIARCGSL</sequence>
<dbReference type="AlphaFoldDB" id="A0A1G9PRA6"/>
<name>A0A1G9PRA6_9RHOB</name>
<evidence type="ECO:0000313" key="1">
    <source>
        <dbReference type="EMBL" id="SDM01001.1"/>
    </source>
</evidence>
<dbReference type="InterPro" id="IPR011006">
    <property type="entry name" value="CheY-like_superfamily"/>
</dbReference>
<keyword evidence="2" id="KW-1185">Reference proteome</keyword>
<dbReference type="RefSeq" id="WP_425415756.1">
    <property type="nucleotide sequence ID" value="NZ_FNGE01000079.1"/>
</dbReference>
<dbReference type="Proteomes" id="UP000199555">
    <property type="component" value="Unassembled WGS sequence"/>
</dbReference>
<accession>A0A1G9PRA6</accession>